<dbReference type="EMBL" id="JAUJFL010000008">
    <property type="protein sequence ID" value="KAK2598603.1"/>
    <property type="molecule type" value="Genomic_DNA"/>
</dbReference>
<dbReference type="GO" id="GO:0008270">
    <property type="term" value="F:zinc ion binding"/>
    <property type="evidence" value="ECO:0007669"/>
    <property type="project" value="InterPro"/>
</dbReference>
<keyword evidence="8" id="KW-1185">Reference proteome</keyword>
<accession>A0AAD9VZG6</accession>
<evidence type="ECO:0000256" key="3">
    <source>
        <dbReference type="ARBA" id="ARBA00023163"/>
    </source>
</evidence>
<dbReference type="InterPro" id="IPR001138">
    <property type="entry name" value="Zn2Cys6_DnaBD"/>
</dbReference>
<feature type="compositionally biased region" description="Polar residues" evidence="5">
    <location>
        <begin position="97"/>
        <end position="110"/>
    </location>
</feature>
<keyword evidence="3" id="KW-0804">Transcription</keyword>
<dbReference type="Pfam" id="PF00172">
    <property type="entry name" value="Zn_clus"/>
    <property type="match status" value="1"/>
</dbReference>
<evidence type="ECO:0000256" key="4">
    <source>
        <dbReference type="ARBA" id="ARBA00023242"/>
    </source>
</evidence>
<evidence type="ECO:0000313" key="8">
    <source>
        <dbReference type="Proteomes" id="UP001265746"/>
    </source>
</evidence>
<evidence type="ECO:0000256" key="5">
    <source>
        <dbReference type="SAM" id="MobiDB-lite"/>
    </source>
</evidence>
<feature type="compositionally biased region" description="Low complexity" evidence="5">
    <location>
        <begin position="71"/>
        <end position="92"/>
    </location>
</feature>
<dbReference type="GO" id="GO:0000981">
    <property type="term" value="F:DNA-binding transcription factor activity, RNA polymerase II-specific"/>
    <property type="evidence" value="ECO:0007669"/>
    <property type="project" value="InterPro"/>
</dbReference>
<dbReference type="PRINTS" id="PR00755">
    <property type="entry name" value="AFLATOXINBRP"/>
</dbReference>
<evidence type="ECO:0000256" key="1">
    <source>
        <dbReference type="ARBA" id="ARBA00023015"/>
    </source>
</evidence>
<dbReference type="SMART" id="SM00066">
    <property type="entry name" value="GAL4"/>
    <property type="match status" value="1"/>
</dbReference>
<dbReference type="CDD" id="cd00067">
    <property type="entry name" value="GAL4"/>
    <property type="match status" value="1"/>
</dbReference>
<dbReference type="PANTHER" id="PTHR31069">
    <property type="entry name" value="OLEATE-ACTIVATED TRANSCRIPTION FACTOR 1-RELATED"/>
    <property type="match status" value="1"/>
</dbReference>
<dbReference type="Proteomes" id="UP001265746">
    <property type="component" value="Unassembled WGS sequence"/>
</dbReference>
<feature type="region of interest" description="Disordered" evidence="5">
    <location>
        <begin position="49"/>
        <end position="120"/>
    </location>
</feature>
<dbReference type="GO" id="GO:0003677">
    <property type="term" value="F:DNA binding"/>
    <property type="evidence" value="ECO:0007669"/>
    <property type="project" value="UniProtKB-KW"/>
</dbReference>
<evidence type="ECO:0000256" key="2">
    <source>
        <dbReference type="ARBA" id="ARBA00023125"/>
    </source>
</evidence>
<evidence type="ECO:0000259" key="6">
    <source>
        <dbReference type="PROSITE" id="PS50048"/>
    </source>
</evidence>
<dbReference type="InterPro" id="IPR036864">
    <property type="entry name" value="Zn2-C6_fun-type_DNA-bd_sf"/>
</dbReference>
<sequence length="464" mass="50075">MGIDGKTIRLRASCNACNESKVRCSQRKPTCARCERNGVECIYGLSRRTHKDAPPISMPPSQRPRGPLRQSSNGDMNNTSSGNSNNNSSWNGLTFPKSASVTPSTATPNGGASPERTMSAGISTHDANTTLFGDYISQLQHYTPQTPVTTDPTNRAGLLLDFSSLPRGTGSSSSSAFVDPLSAAVTQFSTPVAEYANPWTMGTLFSGNTNTNTNSSSDGGPAADMAAYLATPPSPPSLGEYTCNCHAGVTELLTSMRGGGDDRRLPIDAQLAKLKRCIVSSETSMACVHGRDDAEPIHIMAVATLIGYVIDEFEMLANDSMSPLRKSATSEMAGIGNMERGSSMSSGSEESMSMAAVGTGMSLANFMEPRLSWGMLELEDDDEVDLRQRLYLLSFRKLERLLSQLTLYLRNLHDARIGLADPSRHMAFVMACDYTRLWLEKKAEDVKRLLSFSMGDEIMDPALV</sequence>
<name>A0AAD9VZG6_PHOAM</name>
<dbReference type="AlphaFoldDB" id="A0AAD9VZG6"/>
<comment type="caution">
    <text evidence="7">The sequence shown here is derived from an EMBL/GenBank/DDBJ whole genome shotgun (WGS) entry which is preliminary data.</text>
</comment>
<dbReference type="PANTHER" id="PTHR31069:SF31">
    <property type="entry name" value="MONODICTYPHENONE CLUSTER TRANSCRIPTION FACTOR-RELATED"/>
    <property type="match status" value="1"/>
</dbReference>
<protein>
    <recommendedName>
        <fullName evidence="6">Zn(2)-C6 fungal-type domain-containing protein</fullName>
    </recommendedName>
</protein>
<organism evidence="7 8">
    <name type="scientific">Phomopsis amygdali</name>
    <name type="common">Fusicoccum amygdali</name>
    <dbReference type="NCBI Taxonomy" id="1214568"/>
    <lineage>
        <taxon>Eukaryota</taxon>
        <taxon>Fungi</taxon>
        <taxon>Dikarya</taxon>
        <taxon>Ascomycota</taxon>
        <taxon>Pezizomycotina</taxon>
        <taxon>Sordariomycetes</taxon>
        <taxon>Sordariomycetidae</taxon>
        <taxon>Diaporthales</taxon>
        <taxon>Diaporthaceae</taxon>
        <taxon>Diaporthe</taxon>
    </lineage>
</organism>
<proteinExistence type="predicted"/>
<keyword evidence="1" id="KW-0805">Transcription regulation</keyword>
<keyword evidence="2" id="KW-0238">DNA-binding</keyword>
<dbReference type="SUPFAM" id="SSF57701">
    <property type="entry name" value="Zn2/Cys6 DNA-binding domain"/>
    <property type="match status" value="1"/>
</dbReference>
<gene>
    <name evidence="7" type="ORF">N8I77_011999</name>
</gene>
<dbReference type="Gene3D" id="4.10.240.10">
    <property type="entry name" value="Zn(2)-C6 fungal-type DNA-binding domain"/>
    <property type="match status" value="1"/>
</dbReference>
<keyword evidence="4" id="KW-0539">Nucleus</keyword>
<dbReference type="InterPro" id="IPR050675">
    <property type="entry name" value="OAF3"/>
</dbReference>
<feature type="domain" description="Zn(2)-C6 fungal-type" evidence="6">
    <location>
        <begin position="13"/>
        <end position="43"/>
    </location>
</feature>
<evidence type="ECO:0000313" key="7">
    <source>
        <dbReference type="EMBL" id="KAK2598603.1"/>
    </source>
</evidence>
<reference evidence="7" key="1">
    <citation type="submission" date="2023-06" db="EMBL/GenBank/DDBJ databases">
        <authorList>
            <person name="Noh H."/>
        </authorList>
    </citation>
    <scope>NUCLEOTIDE SEQUENCE</scope>
    <source>
        <strain evidence="7">DUCC20226</strain>
    </source>
</reference>
<dbReference type="PROSITE" id="PS50048">
    <property type="entry name" value="ZN2_CY6_FUNGAL_2"/>
    <property type="match status" value="1"/>
</dbReference>